<reference evidence="4 5" key="1">
    <citation type="submission" date="2016-10" db="EMBL/GenBank/DDBJ databases">
        <title>Comparative genome analysis of multiple Pseudomonas spp. focuses on biocontrol and plant growth promoting traits.</title>
        <authorList>
            <person name="Tao X.-Y."/>
            <person name="Taylor C.G."/>
        </authorList>
    </citation>
    <scope>NUCLEOTIDE SEQUENCE [LARGE SCALE GENOMIC DNA]</scope>
    <source>
        <strain evidence="4 5">38D7</strain>
    </source>
</reference>
<dbReference type="PANTHER" id="PTHR11941:SF54">
    <property type="entry name" value="ENOYL-COA HYDRATASE, MITOCHONDRIAL"/>
    <property type="match status" value="1"/>
</dbReference>
<comment type="caution">
    <text evidence="4">The sequence shown here is derived from an EMBL/GenBank/DDBJ whole genome shotgun (WGS) entry which is preliminary data.</text>
</comment>
<evidence type="ECO:0000256" key="1">
    <source>
        <dbReference type="ARBA" id="ARBA00005254"/>
    </source>
</evidence>
<protein>
    <submittedName>
        <fullName evidence="4">Enoyl-CoA hydratase</fullName>
    </submittedName>
</protein>
<dbReference type="GO" id="GO:0016829">
    <property type="term" value="F:lyase activity"/>
    <property type="evidence" value="ECO:0007669"/>
    <property type="project" value="UniProtKB-KW"/>
</dbReference>
<dbReference type="GO" id="GO:0006635">
    <property type="term" value="P:fatty acid beta-oxidation"/>
    <property type="evidence" value="ECO:0007669"/>
    <property type="project" value="TreeGrafter"/>
</dbReference>
<evidence type="ECO:0000256" key="2">
    <source>
        <dbReference type="ARBA" id="ARBA00023239"/>
    </source>
</evidence>
<dbReference type="Proteomes" id="UP000285636">
    <property type="component" value="Unassembled WGS sequence"/>
</dbReference>
<dbReference type="InterPro" id="IPR018376">
    <property type="entry name" value="Enoyl-CoA_hyd/isom_CS"/>
</dbReference>
<sequence length="261" mass="27773">MSDDVLLYEIVGPVARLTLNRPRAMNALNLATLAELERCLNDIALNDELRAVILTGTGPAFCAGADLKEVLAGSSLPAGEADFLDRANQVFGQLRNFPKPVIAALNGVTMAGGLELAMCADIVVAAQSATLADAHANFGVFPGAGGAAVLPRLIPLNIAMYLLMTGKSLSATEMQGYGLVCEVHADEELAEAAVKLARQIAKKSPIALRRMKEVARATADKSRDDALQHEQVALRQHLRTADFQEGLQAFGEKRAPNFKGR</sequence>
<name>A0A423HRX3_9PSED</name>
<comment type="similarity">
    <text evidence="1 3">Belongs to the enoyl-CoA hydratase/isomerase family.</text>
</comment>
<evidence type="ECO:0000313" key="5">
    <source>
        <dbReference type="Proteomes" id="UP000285636"/>
    </source>
</evidence>
<organism evidence="4 5">
    <name type="scientific">Pseudomonas brassicacearum</name>
    <dbReference type="NCBI Taxonomy" id="930166"/>
    <lineage>
        <taxon>Bacteria</taxon>
        <taxon>Pseudomonadati</taxon>
        <taxon>Pseudomonadota</taxon>
        <taxon>Gammaproteobacteria</taxon>
        <taxon>Pseudomonadales</taxon>
        <taxon>Pseudomonadaceae</taxon>
        <taxon>Pseudomonas</taxon>
    </lineage>
</organism>
<dbReference type="InterPro" id="IPR001753">
    <property type="entry name" value="Enoyl-CoA_hydra/iso"/>
</dbReference>
<dbReference type="Gene3D" id="3.90.226.10">
    <property type="entry name" value="2-enoyl-CoA Hydratase, Chain A, domain 1"/>
    <property type="match status" value="1"/>
</dbReference>
<dbReference type="PANTHER" id="PTHR11941">
    <property type="entry name" value="ENOYL-COA HYDRATASE-RELATED"/>
    <property type="match status" value="1"/>
</dbReference>
<proteinExistence type="inferred from homology"/>
<dbReference type="Pfam" id="PF00378">
    <property type="entry name" value="ECH_1"/>
    <property type="match status" value="1"/>
</dbReference>
<dbReference type="SUPFAM" id="SSF52096">
    <property type="entry name" value="ClpP/crotonase"/>
    <property type="match status" value="1"/>
</dbReference>
<keyword evidence="2" id="KW-0456">Lyase</keyword>
<dbReference type="AlphaFoldDB" id="A0A423HRX3"/>
<dbReference type="EMBL" id="MOBK01000014">
    <property type="protein sequence ID" value="RON15974.1"/>
    <property type="molecule type" value="Genomic_DNA"/>
</dbReference>
<evidence type="ECO:0000313" key="4">
    <source>
        <dbReference type="EMBL" id="RON15974.1"/>
    </source>
</evidence>
<dbReference type="InterPro" id="IPR014748">
    <property type="entry name" value="Enoyl-CoA_hydra_C"/>
</dbReference>
<dbReference type="PROSITE" id="PS00166">
    <property type="entry name" value="ENOYL_COA_HYDRATASE"/>
    <property type="match status" value="1"/>
</dbReference>
<dbReference type="Gene3D" id="1.10.12.10">
    <property type="entry name" value="Lyase 2-enoyl-coa Hydratase, Chain A, domain 2"/>
    <property type="match status" value="1"/>
</dbReference>
<dbReference type="RefSeq" id="WP_123436104.1">
    <property type="nucleotide sequence ID" value="NZ_MOBK01000014.1"/>
</dbReference>
<gene>
    <name evidence="4" type="ORF">BK660_26905</name>
</gene>
<dbReference type="CDD" id="cd06558">
    <property type="entry name" value="crotonase-like"/>
    <property type="match status" value="1"/>
</dbReference>
<accession>A0A423HRX3</accession>
<dbReference type="InterPro" id="IPR029045">
    <property type="entry name" value="ClpP/crotonase-like_dom_sf"/>
</dbReference>
<evidence type="ECO:0000256" key="3">
    <source>
        <dbReference type="RuleBase" id="RU003707"/>
    </source>
</evidence>